<dbReference type="GO" id="GO:0005773">
    <property type="term" value="C:vacuole"/>
    <property type="evidence" value="ECO:0007669"/>
    <property type="project" value="UniProtKB-SubCell"/>
</dbReference>
<dbReference type="InterPro" id="IPR000727">
    <property type="entry name" value="T_SNARE_dom"/>
</dbReference>
<dbReference type="OrthoDB" id="428895at2759"/>
<dbReference type="OMA" id="DSTCYIA"/>
<sequence>MAGDSWLTDYDGCLLLGQELMEHINERSKHTRTSSAYTKISAQIRSKTRQFSADLNKLKQNLMRASASYHITQKEVERRQGMLDALITKEKQIEEATRNEGKPGGLFLTGATTETYSSGDPWGMSEEPDAFRDLSNTDLHQQQQHVIREQDRGLDALSHVIGRQKQMAIDIGNEVDGQNELLDDIIDHTDRTGLRIQRETRHINIVERKSASCWYYILIALLLVAIVVIAAVPYNGKK</sequence>
<reference evidence="11" key="1">
    <citation type="submission" date="2025-08" db="UniProtKB">
        <authorList>
            <consortium name="RefSeq"/>
        </authorList>
    </citation>
    <scope>IDENTIFICATION</scope>
</reference>
<evidence type="ECO:0000256" key="6">
    <source>
        <dbReference type="ARBA" id="ARBA00023136"/>
    </source>
</evidence>
<proteinExistence type="predicted"/>
<feature type="domain" description="T-SNARE coiled-coil homology" evidence="9">
    <location>
        <begin position="144"/>
        <end position="206"/>
    </location>
</feature>
<dbReference type="GeneID" id="106054003"/>
<keyword evidence="5" id="KW-0175">Coiled coil</keyword>
<dbReference type="RefSeq" id="XP_055876318.1">
    <property type="nucleotide sequence ID" value="XM_056020343.1"/>
</dbReference>
<evidence type="ECO:0000259" key="9">
    <source>
        <dbReference type="PROSITE" id="PS50192"/>
    </source>
</evidence>
<evidence type="ECO:0000256" key="7">
    <source>
        <dbReference type="ARBA" id="ARBA00054927"/>
    </source>
</evidence>
<dbReference type="GO" id="GO:0005484">
    <property type="term" value="F:SNAP receptor activity"/>
    <property type="evidence" value="ECO:0007669"/>
    <property type="project" value="TreeGrafter"/>
</dbReference>
<keyword evidence="3" id="KW-0813">Transport</keyword>
<dbReference type="GO" id="GO:0012505">
    <property type="term" value="C:endomembrane system"/>
    <property type="evidence" value="ECO:0007669"/>
    <property type="project" value="UniProtKB-ARBA"/>
</dbReference>
<organism evidence="10 11">
    <name type="scientific">Biomphalaria glabrata</name>
    <name type="common">Bloodfluke planorb</name>
    <name type="synonym">Freshwater snail</name>
    <dbReference type="NCBI Taxonomy" id="6526"/>
    <lineage>
        <taxon>Eukaryota</taxon>
        <taxon>Metazoa</taxon>
        <taxon>Spiralia</taxon>
        <taxon>Lophotrochozoa</taxon>
        <taxon>Mollusca</taxon>
        <taxon>Gastropoda</taxon>
        <taxon>Heterobranchia</taxon>
        <taxon>Euthyneura</taxon>
        <taxon>Panpulmonata</taxon>
        <taxon>Hygrophila</taxon>
        <taxon>Lymnaeoidea</taxon>
        <taxon>Planorbidae</taxon>
        <taxon>Biomphalaria</taxon>
    </lineage>
</organism>
<evidence type="ECO:0000256" key="1">
    <source>
        <dbReference type="ARBA" id="ARBA00004116"/>
    </source>
</evidence>
<comment type="subcellular location">
    <subcellularLocation>
        <location evidence="2">Membrane</location>
    </subcellularLocation>
    <subcellularLocation>
        <location evidence="1">Vacuole</location>
    </subcellularLocation>
</comment>
<dbReference type="GO" id="GO:0006886">
    <property type="term" value="P:intracellular protein transport"/>
    <property type="evidence" value="ECO:0007669"/>
    <property type="project" value="TreeGrafter"/>
</dbReference>
<gene>
    <name evidence="11" type="primary">LOC106054003</name>
</gene>
<dbReference type="InterPro" id="IPR041875">
    <property type="entry name" value="Syntaxin-8_SNARE"/>
</dbReference>
<evidence type="ECO:0000256" key="4">
    <source>
        <dbReference type="ARBA" id="ARBA00022554"/>
    </source>
</evidence>
<dbReference type="Proteomes" id="UP001165740">
    <property type="component" value="Chromosome 2"/>
</dbReference>
<keyword evidence="6 8" id="KW-0472">Membrane</keyword>
<keyword evidence="10" id="KW-1185">Reference proteome</keyword>
<evidence type="ECO:0000256" key="2">
    <source>
        <dbReference type="ARBA" id="ARBA00004370"/>
    </source>
</evidence>
<dbReference type="SUPFAM" id="SSF58038">
    <property type="entry name" value="SNARE fusion complex"/>
    <property type="match status" value="1"/>
</dbReference>
<accession>A0A9W2ZMY9</accession>
<evidence type="ECO:0000256" key="3">
    <source>
        <dbReference type="ARBA" id="ARBA00022448"/>
    </source>
</evidence>
<dbReference type="GO" id="GO:0000149">
    <property type="term" value="F:SNARE binding"/>
    <property type="evidence" value="ECO:0007669"/>
    <property type="project" value="TreeGrafter"/>
</dbReference>
<dbReference type="FunFam" id="1.20.5.110:FF:000058">
    <property type="entry name" value="VAM7p Vacuolar SNARE protein"/>
    <property type="match status" value="1"/>
</dbReference>
<comment type="function">
    <text evidence="7">Essential for proper morphogenesis of the vacuole. May exist as structural reinforcement on the surface of the vacuolar membrane and be required for maintenance against rupture by osmotic pressure.</text>
</comment>
<evidence type="ECO:0000256" key="8">
    <source>
        <dbReference type="SAM" id="Phobius"/>
    </source>
</evidence>
<dbReference type="PROSITE" id="PS50192">
    <property type="entry name" value="T_SNARE"/>
    <property type="match status" value="1"/>
</dbReference>
<dbReference type="GO" id="GO:0048278">
    <property type="term" value="P:vesicle docking"/>
    <property type="evidence" value="ECO:0007669"/>
    <property type="project" value="TreeGrafter"/>
</dbReference>
<evidence type="ECO:0000313" key="11">
    <source>
        <dbReference type="RefSeq" id="XP_055876318.1"/>
    </source>
</evidence>
<keyword evidence="8" id="KW-0812">Transmembrane</keyword>
<keyword evidence="8" id="KW-1133">Transmembrane helix</keyword>
<dbReference type="SMART" id="SM00397">
    <property type="entry name" value="t_SNARE"/>
    <property type="match status" value="1"/>
</dbReference>
<dbReference type="CDD" id="cd15852">
    <property type="entry name" value="SNARE_Syntaxin8"/>
    <property type="match status" value="1"/>
</dbReference>
<protein>
    <submittedName>
        <fullName evidence="11">Syntaxin-8-like</fullName>
    </submittedName>
</protein>
<keyword evidence="4" id="KW-0926">Vacuole</keyword>
<dbReference type="AlphaFoldDB" id="A0A9W2ZMY9"/>
<dbReference type="PANTHER" id="PTHR19957:SF124">
    <property type="entry name" value="SYNTAXIN-8"/>
    <property type="match status" value="1"/>
</dbReference>
<dbReference type="PANTHER" id="PTHR19957">
    <property type="entry name" value="SYNTAXIN"/>
    <property type="match status" value="1"/>
</dbReference>
<dbReference type="GO" id="GO:0031201">
    <property type="term" value="C:SNARE complex"/>
    <property type="evidence" value="ECO:0007669"/>
    <property type="project" value="TreeGrafter"/>
</dbReference>
<evidence type="ECO:0000313" key="10">
    <source>
        <dbReference type="Proteomes" id="UP001165740"/>
    </source>
</evidence>
<dbReference type="Gene3D" id="1.20.5.110">
    <property type="match status" value="1"/>
</dbReference>
<dbReference type="GO" id="GO:0006906">
    <property type="term" value="P:vesicle fusion"/>
    <property type="evidence" value="ECO:0007669"/>
    <property type="project" value="TreeGrafter"/>
</dbReference>
<evidence type="ECO:0000256" key="5">
    <source>
        <dbReference type="ARBA" id="ARBA00023054"/>
    </source>
</evidence>
<dbReference type="GO" id="GO:0007034">
    <property type="term" value="P:vacuolar transport"/>
    <property type="evidence" value="ECO:0007669"/>
    <property type="project" value="UniProtKB-ARBA"/>
</dbReference>
<dbReference type="InterPro" id="IPR045242">
    <property type="entry name" value="Syntaxin"/>
</dbReference>
<name>A0A9W2ZMY9_BIOGL</name>
<dbReference type="GO" id="GO:0097576">
    <property type="term" value="P:vacuole fusion"/>
    <property type="evidence" value="ECO:0007669"/>
    <property type="project" value="UniProtKB-ARBA"/>
</dbReference>
<feature type="transmembrane region" description="Helical" evidence="8">
    <location>
        <begin position="214"/>
        <end position="234"/>
    </location>
</feature>